<keyword evidence="5" id="KW-1185">Reference proteome</keyword>
<evidence type="ECO:0000313" key="5">
    <source>
        <dbReference type="Proteomes" id="UP001156660"/>
    </source>
</evidence>
<dbReference type="OrthoDB" id="5880742at2"/>
<gene>
    <name evidence="3" type="ORF">BTO23_15850</name>
    <name evidence="2" type="ORF">GCM10007855_00570</name>
</gene>
<dbReference type="Proteomes" id="UP001156660">
    <property type="component" value="Unassembled WGS sequence"/>
</dbReference>
<reference evidence="5" key="3">
    <citation type="journal article" date="2019" name="Int. J. Syst. Evol. Microbiol.">
        <title>The Global Catalogue of Microorganisms (GCM) 10K type strain sequencing project: providing services to taxonomists for standard genome sequencing and annotation.</title>
        <authorList>
            <consortium name="The Broad Institute Genomics Platform"/>
            <consortium name="The Broad Institute Genome Sequencing Center for Infectious Disease"/>
            <person name="Wu L."/>
            <person name="Ma J."/>
        </authorList>
    </citation>
    <scope>NUCLEOTIDE SEQUENCE [LARGE SCALE GENOMIC DNA]</scope>
    <source>
        <strain evidence="5">NBRC 105001</strain>
    </source>
</reference>
<reference evidence="2" key="1">
    <citation type="journal article" date="2014" name="Int. J. Syst. Evol. Microbiol.">
        <title>Complete genome of a new Firmicutes species belonging to the dominant human colonic microbiota ('Ruminococcus bicirculans') reveals two chromosomes and a selective capacity to utilize plant glucans.</title>
        <authorList>
            <consortium name="NISC Comparative Sequencing Program"/>
            <person name="Wegmann U."/>
            <person name="Louis P."/>
            <person name="Goesmann A."/>
            <person name="Henrissat B."/>
            <person name="Duncan S.H."/>
            <person name="Flint H.J."/>
        </authorList>
    </citation>
    <scope>NUCLEOTIDE SEQUENCE</scope>
    <source>
        <strain evidence="2">NBRC 105001</strain>
    </source>
</reference>
<name>A0A2S7X8W2_9GAMM</name>
<dbReference type="Pfam" id="PF07791">
    <property type="entry name" value="Imm11"/>
    <property type="match status" value="1"/>
</dbReference>
<reference evidence="3 4" key="2">
    <citation type="submission" date="2016-12" db="EMBL/GenBank/DDBJ databases">
        <title>Diversity of luminous bacteria.</title>
        <authorList>
            <person name="Yoshizawa S."/>
            <person name="Kogure K."/>
        </authorList>
    </citation>
    <scope>NUCLEOTIDE SEQUENCE [LARGE SCALE GENOMIC DNA]</scope>
    <source>
        <strain evidence="3 4">NBRC 105001</strain>
    </source>
</reference>
<evidence type="ECO:0000313" key="2">
    <source>
        <dbReference type="EMBL" id="GLR73184.1"/>
    </source>
</evidence>
<dbReference type="EMBL" id="MSCP01000002">
    <property type="protein sequence ID" value="PQJ87575.1"/>
    <property type="molecule type" value="Genomic_DNA"/>
</dbReference>
<accession>A0A2S7X8W2</accession>
<evidence type="ECO:0000313" key="3">
    <source>
        <dbReference type="EMBL" id="PQJ87575.1"/>
    </source>
</evidence>
<organism evidence="3 4">
    <name type="scientific">Aliivibrio sifiae</name>
    <dbReference type="NCBI Taxonomy" id="566293"/>
    <lineage>
        <taxon>Bacteria</taxon>
        <taxon>Pseudomonadati</taxon>
        <taxon>Pseudomonadota</taxon>
        <taxon>Gammaproteobacteria</taxon>
        <taxon>Vibrionales</taxon>
        <taxon>Vibrionaceae</taxon>
        <taxon>Aliivibrio</taxon>
    </lineage>
</organism>
<evidence type="ECO:0000259" key="1">
    <source>
        <dbReference type="Pfam" id="PF07791"/>
    </source>
</evidence>
<proteinExistence type="predicted"/>
<evidence type="ECO:0000313" key="4">
    <source>
        <dbReference type="Proteomes" id="UP000239273"/>
    </source>
</evidence>
<protein>
    <recommendedName>
        <fullName evidence="1">Immunity MXAN-0049 protein domain-containing protein</fullName>
    </recommendedName>
</protein>
<comment type="caution">
    <text evidence="3">The sequence shown here is derived from an EMBL/GenBank/DDBJ whole genome shotgun (WGS) entry which is preliminary data.</text>
</comment>
<dbReference type="Proteomes" id="UP000239273">
    <property type="component" value="Unassembled WGS sequence"/>
</dbReference>
<sequence>MNKYNEEYYLLFPEPEQDEYDVNPDNNTSRRHYDSEELNYGQEPLCFSTETYDLSFATSNYEIFFPVGSIVVTKELKSLLENGIYGSKFYPAIVKGESKGIREDVWALNIYELLDCWDRDKSVASYPGGVKSLDGIDVVPSVKTFHLSSEILDNIPEKERLLFVMDNTDVTNIFVHQKFVDIFKKHNIQGTRFIKVSKYRFGMEFV</sequence>
<dbReference type="AlphaFoldDB" id="A0A2S7X8W2"/>
<reference evidence="2" key="4">
    <citation type="submission" date="2023-01" db="EMBL/GenBank/DDBJ databases">
        <title>Draft genome sequence of Aliivibrio sifiae strain NBRC 105001.</title>
        <authorList>
            <person name="Sun Q."/>
            <person name="Mori K."/>
        </authorList>
    </citation>
    <scope>NUCLEOTIDE SEQUENCE</scope>
    <source>
        <strain evidence="2">NBRC 105001</strain>
    </source>
</reference>
<dbReference type="RefSeq" id="WP_105064014.1">
    <property type="nucleotide sequence ID" value="NZ_BSOU01000001.1"/>
</dbReference>
<dbReference type="EMBL" id="BSOU01000001">
    <property type="protein sequence ID" value="GLR73184.1"/>
    <property type="molecule type" value="Genomic_DNA"/>
</dbReference>
<dbReference type="InterPro" id="IPR012433">
    <property type="entry name" value="Imm11"/>
</dbReference>
<feature type="domain" description="Immunity MXAN-0049 protein" evidence="1">
    <location>
        <begin position="66"/>
        <end position="197"/>
    </location>
</feature>